<feature type="region of interest" description="Disordered" evidence="2">
    <location>
        <begin position="111"/>
        <end position="143"/>
    </location>
</feature>
<dbReference type="GO" id="GO:0003676">
    <property type="term" value="F:nucleic acid binding"/>
    <property type="evidence" value="ECO:0007669"/>
    <property type="project" value="InterPro"/>
</dbReference>
<accession>A0A6J6EIM3</accession>
<evidence type="ECO:0000256" key="1">
    <source>
        <dbReference type="ARBA" id="ARBA00023450"/>
    </source>
</evidence>
<dbReference type="GO" id="GO:0008270">
    <property type="term" value="F:zinc ion binding"/>
    <property type="evidence" value="ECO:0007669"/>
    <property type="project" value="InterPro"/>
</dbReference>
<protein>
    <submittedName>
        <fullName evidence="4">Unannotated protein</fullName>
    </submittedName>
</protein>
<dbReference type="EMBL" id="CAEZSR010000116">
    <property type="protein sequence ID" value="CAB4575145.1"/>
    <property type="molecule type" value="Genomic_DNA"/>
</dbReference>
<comment type="similarity">
    <text evidence="1">Belongs to the Rv1128c/1148c/1588c/1702c/1945/3466 family.</text>
</comment>
<evidence type="ECO:0000256" key="2">
    <source>
        <dbReference type="SAM" id="MobiDB-lite"/>
    </source>
</evidence>
<dbReference type="InterPro" id="IPR003615">
    <property type="entry name" value="HNH_nuc"/>
</dbReference>
<name>A0A6J6EIM3_9ZZZZ</name>
<dbReference type="GO" id="GO:0004519">
    <property type="term" value="F:endonuclease activity"/>
    <property type="evidence" value="ECO:0007669"/>
    <property type="project" value="InterPro"/>
</dbReference>
<dbReference type="Gene3D" id="1.10.30.50">
    <property type="match status" value="1"/>
</dbReference>
<dbReference type="Pfam" id="PF02720">
    <property type="entry name" value="DUF222"/>
    <property type="match status" value="1"/>
</dbReference>
<feature type="compositionally biased region" description="Acidic residues" evidence="2">
    <location>
        <begin position="118"/>
        <end position="128"/>
    </location>
</feature>
<dbReference type="CDD" id="cd00085">
    <property type="entry name" value="HNHc"/>
    <property type="match status" value="1"/>
</dbReference>
<dbReference type="InterPro" id="IPR003870">
    <property type="entry name" value="DUF222"/>
</dbReference>
<dbReference type="Pfam" id="PF01844">
    <property type="entry name" value="HNH"/>
    <property type="match status" value="1"/>
</dbReference>
<organism evidence="4">
    <name type="scientific">freshwater metagenome</name>
    <dbReference type="NCBI Taxonomy" id="449393"/>
    <lineage>
        <taxon>unclassified sequences</taxon>
        <taxon>metagenomes</taxon>
        <taxon>ecological metagenomes</taxon>
    </lineage>
</organism>
<proteinExistence type="inferred from homology"/>
<gene>
    <name evidence="4" type="ORF">UFOPK1493_02656</name>
</gene>
<dbReference type="SMART" id="SM00507">
    <property type="entry name" value="HNHc"/>
    <property type="match status" value="1"/>
</dbReference>
<reference evidence="4" key="1">
    <citation type="submission" date="2020-05" db="EMBL/GenBank/DDBJ databases">
        <authorList>
            <person name="Chiriac C."/>
            <person name="Salcher M."/>
            <person name="Ghai R."/>
            <person name="Kavagutti S V."/>
        </authorList>
    </citation>
    <scope>NUCLEOTIDE SEQUENCE</scope>
</reference>
<feature type="domain" description="HNH nuclease" evidence="3">
    <location>
        <begin position="302"/>
        <end position="354"/>
    </location>
</feature>
<evidence type="ECO:0000313" key="4">
    <source>
        <dbReference type="EMBL" id="CAB4575145.1"/>
    </source>
</evidence>
<sequence>MNRLIGDLADVQLDTLEADELGVFAVALGKGIDRITAFHAKVVHAADEARSWAGSGARDVEDWLSQRTGTSRGSATSRRKLGEALDRSKRLDDAVDNGELSAEAAAQLHDAITNPPEGTDESDVDDLVDAAKGCGPRDARDTAERWREIHSKQSEEERTARRFAKRSITSKPASDGLVETTVVLPELEHRQVMNAITHAAGARPADDDRTTAQRLADGLIELARAYAAGTVTGGREKPTILIGASAETMAGLSDEPGWTGFGDRIPADVVRHLAENAVLRRVVMAGNAILDLGMKVRFATDDQFQALMMRDGGCRFPGCTIPAEWCEIDHLVPFTQGGPTDLANLVLWCSYHHHVKHRSDVVVIGDAHDLWLQLPDGRRLWCPPTTRRTRAAA</sequence>
<dbReference type="InterPro" id="IPR002711">
    <property type="entry name" value="HNH"/>
</dbReference>
<evidence type="ECO:0000259" key="3">
    <source>
        <dbReference type="SMART" id="SM00507"/>
    </source>
</evidence>
<dbReference type="AlphaFoldDB" id="A0A6J6EIM3"/>